<dbReference type="Gene3D" id="1.10.3720.10">
    <property type="entry name" value="MetI-like"/>
    <property type="match status" value="1"/>
</dbReference>
<evidence type="ECO:0000256" key="4">
    <source>
        <dbReference type="ARBA" id="ARBA00022448"/>
    </source>
</evidence>
<evidence type="ECO:0000313" key="13">
    <source>
        <dbReference type="EMBL" id="MBB6521015.1"/>
    </source>
</evidence>
<dbReference type="Pfam" id="PF00528">
    <property type="entry name" value="BPD_transp_1"/>
    <property type="match status" value="1"/>
</dbReference>
<dbReference type="NCBIfam" id="TIGR02141">
    <property type="entry name" value="modB_ABC"/>
    <property type="match status" value="1"/>
</dbReference>
<evidence type="ECO:0000256" key="8">
    <source>
        <dbReference type="ARBA" id="ARBA00022989"/>
    </source>
</evidence>
<organism evidence="13 14">
    <name type="scientific">Pseudoteredinibacter isoporae</name>
    <dbReference type="NCBI Taxonomy" id="570281"/>
    <lineage>
        <taxon>Bacteria</taxon>
        <taxon>Pseudomonadati</taxon>
        <taxon>Pseudomonadota</taxon>
        <taxon>Gammaproteobacteria</taxon>
        <taxon>Cellvibrionales</taxon>
        <taxon>Cellvibrionaceae</taxon>
        <taxon>Pseudoteredinibacter</taxon>
    </lineage>
</organism>
<comment type="similarity">
    <text evidence="3 11">Belongs to the binding-protein-dependent transport system permease family. CysTW subfamily.</text>
</comment>
<keyword evidence="14" id="KW-1185">Reference proteome</keyword>
<accession>A0A7X0JRL5</accession>
<dbReference type="PANTHER" id="PTHR30183">
    <property type="entry name" value="MOLYBDENUM TRANSPORT SYSTEM PERMEASE PROTEIN MODB"/>
    <property type="match status" value="1"/>
</dbReference>
<dbReference type="AlphaFoldDB" id="A0A7X0JRL5"/>
<evidence type="ECO:0000256" key="7">
    <source>
        <dbReference type="ARBA" id="ARBA00022692"/>
    </source>
</evidence>
<evidence type="ECO:0000256" key="3">
    <source>
        <dbReference type="ARBA" id="ARBA00007069"/>
    </source>
</evidence>
<keyword evidence="7 10" id="KW-0812">Transmembrane</keyword>
<evidence type="ECO:0000256" key="11">
    <source>
        <dbReference type="RuleBase" id="RU365097"/>
    </source>
</evidence>
<feature type="transmembrane region" description="Helical" evidence="10">
    <location>
        <begin position="81"/>
        <end position="102"/>
    </location>
</feature>
<keyword evidence="4 10" id="KW-0813">Transport</keyword>
<dbReference type="RefSeq" id="WP_166849680.1">
    <property type="nucleotide sequence ID" value="NZ_JAAONY010000001.1"/>
</dbReference>
<proteinExistence type="inferred from homology"/>
<evidence type="ECO:0000256" key="6">
    <source>
        <dbReference type="ARBA" id="ARBA00022505"/>
    </source>
</evidence>
<dbReference type="InParanoid" id="A0A7X0JRL5"/>
<keyword evidence="11" id="KW-0997">Cell inner membrane</keyword>
<feature type="transmembrane region" description="Helical" evidence="10">
    <location>
        <begin position="12"/>
        <end position="36"/>
    </location>
</feature>
<dbReference type="PANTHER" id="PTHR30183:SF8">
    <property type="entry name" value="MOLYBDENUM TRANSPORT SYSTEM PERMEASE"/>
    <property type="match status" value="1"/>
</dbReference>
<keyword evidence="5" id="KW-1003">Cell membrane</keyword>
<evidence type="ECO:0000256" key="10">
    <source>
        <dbReference type="RuleBase" id="RU363032"/>
    </source>
</evidence>
<comment type="subcellular location">
    <subcellularLocation>
        <location evidence="11">Cell inner membrane</location>
        <topology evidence="11">Multi-pass membrane protein</topology>
    </subcellularLocation>
    <subcellularLocation>
        <location evidence="2 10">Cell membrane</location>
        <topology evidence="2 10">Multi-pass membrane protein</topology>
    </subcellularLocation>
</comment>
<evidence type="ECO:0000259" key="12">
    <source>
        <dbReference type="PROSITE" id="PS50928"/>
    </source>
</evidence>
<protein>
    <recommendedName>
        <fullName evidence="11">Molybdenum transport system permease</fullName>
    </recommendedName>
</protein>
<dbReference type="PROSITE" id="PS50928">
    <property type="entry name" value="ABC_TM1"/>
    <property type="match status" value="1"/>
</dbReference>
<gene>
    <name evidence="13" type="ORF">HNR48_001293</name>
</gene>
<feature type="transmembrane region" description="Helical" evidence="10">
    <location>
        <begin position="194"/>
        <end position="212"/>
    </location>
</feature>
<feature type="transmembrane region" description="Helical" evidence="10">
    <location>
        <begin position="143"/>
        <end position="165"/>
    </location>
</feature>
<keyword evidence="8 10" id="KW-1133">Transmembrane helix</keyword>
<dbReference type="InterPro" id="IPR000515">
    <property type="entry name" value="MetI-like"/>
</dbReference>
<dbReference type="GO" id="GO:0015098">
    <property type="term" value="F:molybdate ion transmembrane transporter activity"/>
    <property type="evidence" value="ECO:0007669"/>
    <property type="project" value="UniProtKB-UniRule"/>
</dbReference>
<evidence type="ECO:0000256" key="1">
    <source>
        <dbReference type="ARBA" id="ARBA00002949"/>
    </source>
</evidence>
<sequence>MITAQLVDSLLLTIKLAGLVTISLVFLCTLLCSIVEKLPSVIGPIVKSILFLPLVLPPTVLGFYLLVFFSAASNVNTDWTGFAFTFEGLVIGSVIYSLPFVYQPIQNAISAVGQVPSDLAATMGAGPIDRFFTVTLPLAKDGFIAAAILGFAHTIGEFGVVLMIGGNIPGETQVLSVLLYEYVEMGDYESAHKLSAILLGVSFVLLFAMYRFTGSASSMFAMGSKSNGINSRKT</sequence>
<name>A0A7X0JRL5_9GAMM</name>
<dbReference type="InterPro" id="IPR035906">
    <property type="entry name" value="MetI-like_sf"/>
</dbReference>
<evidence type="ECO:0000256" key="2">
    <source>
        <dbReference type="ARBA" id="ARBA00004651"/>
    </source>
</evidence>
<feature type="transmembrane region" description="Helical" evidence="10">
    <location>
        <begin position="48"/>
        <end position="69"/>
    </location>
</feature>
<dbReference type="CDD" id="cd06261">
    <property type="entry name" value="TM_PBP2"/>
    <property type="match status" value="1"/>
</dbReference>
<keyword evidence="9 10" id="KW-0472">Membrane</keyword>
<feature type="domain" description="ABC transmembrane type-1" evidence="12">
    <location>
        <begin position="10"/>
        <end position="209"/>
    </location>
</feature>
<dbReference type="EMBL" id="JACHHT010000001">
    <property type="protein sequence ID" value="MBB6521015.1"/>
    <property type="molecule type" value="Genomic_DNA"/>
</dbReference>
<evidence type="ECO:0000256" key="9">
    <source>
        <dbReference type="ARBA" id="ARBA00023136"/>
    </source>
</evidence>
<evidence type="ECO:0000313" key="14">
    <source>
        <dbReference type="Proteomes" id="UP000528457"/>
    </source>
</evidence>
<dbReference type="Proteomes" id="UP000528457">
    <property type="component" value="Unassembled WGS sequence"/>
</dbReference>
<reference evidence="13 14" key="1">
    <citation type="submission" date="2020-08" db="EMBL/GenBank/DDBJ databases">
        <title>Genomic Encyclopedia of Type Strains, Phase IV (KMG-IV): sequencing the most valuable type-strain genomes for metagenomic binning, comparative biology and taxonomic classification.</title>
        <authorList>
            <person name="Goeker M."/>
        </authorList>
    </citation>
    <scope>NUCLEOTIDE SEQUENCE [LARGE SCALE GENOMIC DNA]</scope>
    <source>
        <strain evidence="13 14">DSM 22368</strain>
    </source>
</reference>
<dbReference type="InterPro" id="IPR011867">
    <property type="entry name" value="ModB_ABC"/>
</dbReference>
<dbReference type="SUPFAM" id="SSF161098">
    <property type="entry name" value="MetI-like"/>
    <property type="match status" value="1"/>
</dbReference>
<keyword evidence="6 11" id="KW-0500">Molybdenum</keyword>
<comment type="caution">
    <text evidence="13">The sequence shown here is derived from an EMBL/GenBank/DDBJ whole genome shotgun (WGS) entry which is preliminary data.</text>
</comment>
<comment type="function">
    <text evidence="1 11">Part of the binding-protein-dependent transport system for molybdenum; probably responsible for the translocation of the substrate across the membrane.</text>
</comment>
<evidence type="ECO:0000256" key="5">
    <source>
        <dbReference type="ARBA" id="ARBA00022475"/>
    </source>
</evidence>
<dbReference type="FunCoup" id="A0A7X0JRL5">
    <property type="interactions" value="220"/>
</dbReference>
<dbReference type="GO" id="GO:0005886">
    <property type="term" value="C:plasma membrane"/>
    <property type="evidence" value="ECO:0007669"/>
    <property type="project" value="UniProtKB-SubCell"/>
</dbReference>